<evidence type="ECO:0000313" key="1">
    <source>
        <dbReference type="EMBL" id="CAD5108440.1"/>
    </source>
</evidence>
<protein>
    <recommendedName>
        <fullName evidence="3">OsmC-like protein</fullName>
    </recommendedName>
</protein>
<dbReference type="InterPro" id="IPR003718">
    <property type="entry name" value="OsmC/Ohr_fam"/>
</dbReference>
<comment type="caution">
    <text evidence="1">The sequence shown here is derived from an EMBL/GenBank/DDBJ whole genome shotgun (WGS) entry which is preliminary data.</text>
</comment>
<sequence length="177" mass="17971">MASEDIAAALQRAESVLRRRPEAGLHDDAPATASWSGGTRVVASHANGSRVLTDLPTELGGSGDQVTPGWLLRAGLAACATTRTAMAAACAGIELQSLEVVASSRSDMCGLLGLAAADGATVTAGPQEVHLLVRIAAPGVPAECLRALVEESQRLSPVSCALQEAVPIVLRVEVVGS</sequence>
<dbReference type="AlphaFoldDB" id="A0A7U7EQT5"/>
<dbReference type="InterPro" id="IPR036102">
    <property type="entry name" value="OsmC/Ohrsf"/>
</dbReference>
<gene>
    <name evidence="1" type="ORF">PSEWESI4_02725</name>
</gene>
<dbReference type="Pfam" id="PF02566">
    <property type="entry name" value="OsmC"/>
    <property type="match status" value="1"/>
</dbReference>
<dbReference type="Proteomes" id="UP000583387">
    <property type="component" value="Unassembled WGS sequence"/>
</dbReference>
<evidence type="ECO:0008006" key="3">
    <source>
        <dbReference type="Google" id="ProtNLM"/>
    </source>
</evidence>
<dbReference type="PANTHER" id="PTHR35368">
    <property type="entry name" value="HYDROPEROXIDE REDUCTASE"/>
    <property type="match status" value="1"/>
</dbReference>
<keyword evidence="2" id="KW-1185">Reference proteome</keyword>
<dbReference type="RefSeq" id="WP_187671754.1">
    <property type="nucleotide sequence ID" value="NZ_CAJFCI010000054.1"/>
</dbReference>
<dbReference type="InterPro" id="IPR015946">
    <property type="entry name" value="KH_dom-like_a/b"/>
</dbReference>
<proteinExistence type="predicted"/>
<dbReference type="Gene3D" id="3.30.300.20">
    <property type="match status" value="1"/>
</dbReference>
<reference evidence="1 2" key="1">
    <citation type="submission" date="2020-08" db="EMBL/GenBank/DDBJ databases">
        <authorList>
            <person name="Criscuolo A."/>
        </authorList>
    </citation>
    <scope>NUCLEOTIDE SEQUENCE [LARGE SCALE GENOMIC DNA]</scope>
    <source>
        <strain evidence="1">CIP111764</strain>
    </source>
</reference>
<name>A0A7U7EQT5_9GAMM</name>
<dbReference type="InterPro" id="IPR052924">
    <property type="entry name" value="OsmC/Ohr_hydroprdx_reductase"/>
</dbReference>
<dbReference type="EMBL" id="CAJFCI010000054">
    <property type="protein sequence ID" value="CAD5108440.1"/>
    <property type="molecule type" value="Genomic_DNA"/>
</dbReference>
<dbReference type="PANTHER" id="PTHR35368:SF1">
    <property type="entry name" value="HYDROPEROXIDE REDUCTASE"/>
    <property type="match status" value="1"/>
</dbReference>
<organism evidence="1 2">
    <name type="scientific">Zestomonas carbonaria</name>
    <dbReference type="NCBI Taxonomy" id="2762745"/>
    <lineage>
        <taxon>Bacteria</taxon>
        <taxon>Pseudomonadati</taxon>
        <taxon>Pseudomonadota</taxon>
        <taxon>Gammaproteobacteria</taxon>
        <taxon>Pseudomonadales</taxon>
        <taxon>Pseudomonadaceae</taxon>
        <taxon>Zestomonas</taxon>
    </lineage>
</organism>
<evidence type="ECO:0000313" key="2">
    <source>
        <dbReference type="Proteomes" id="UP000583387"/>
    </source>
</evidence>
<accession>A0A7U7EQT5</accession>
<dbReference type="SUPFAM" id="SSF82784">
    <property type="entry name" value="OsmC-like"/>
    <property type="match status" value="1"/>
</dbReference>